<keyword evidence="2" id="KW-0812">Transmembrane</keyword>
<feature type="region of interest" description="Disordered" evidence="1">
    <location>
        <begin position="127"/>
        <end position="146"/>
    </location>
</feature>
<keyword evidence="2" id="KW-1133">Transmembrane helix</keyword>
<feature type="transmembrane region" description="Helical" evidence="2">
    <location>
        <begin position="201"/>
        <end position="221"/>
    </location>
</feature>
<keyword evidence="2" id="KW-0472">Membrane</keyword>
<keyword evidence="5" id="KW-1185">Reference proteome</keyword>
<feature type="compositionally biased region" description="Pro residues" evidence="1">
    <location>
        <begin position="127"/>
        <end position="144"/>
    </location>
</feature>
<dbReference type="EMBL" id="FWEW01000736">
    <property type="protein sequence ID" value="SLM35579.1"/>
    <property type="molecule type" value="Genomic_DNA"/>
</dbReference>
<feature type="transmembrane region" description="Helical" evidence="2">
    <location>
        <begin position="296"/>
        <end position="317"/>
    </location>
</feature>
<evidence type="ECO:0000313" key="5">
    <source>
        <dbReference type="Proteomes" id="UP000192927"/>
    </source>
</evidence>
<evidence type="ECO:0000313" key="4">
    <source>
        <dbReference type="EMBL" id="SLM35579.1"/>
    </source>
</evidence>
<proteinExistence type="predicted"/>
<protein>
    <submittedName>
        <fullName evidence="4">Uncharacterized protein</fullName>
    </submittedName>
</protein>
<feature type="transmembrane region" description="Helical" evidence="2">
    <location>
        <begin position="157"/>
        <end position="181"/>
    </location>
</feature>
<feature type="chain" id="PRO_5013094315" evidence="3">
    <location>
        <begin position="29"/>
        <end position="325"/>
    </location>
</feature>
<reference evidence="5" key="1">
    <citation type="submission" date="2017-03" db="EMBL/GenBank/DDBJ databases">
        <authorList>
            <person name="Sharma R."/>
            <person name="Thines M."/>
        </authorList>
    </citation>
    <scope>NUCLEOTIDE SEQUENCE [LARGE SCALE GENOMIC DNA]</scope>
</reference>
<organism evidence="4 5">
    <name type="scientific">Lasallia pustulata</name>
    <dbReference type="NCBI Taxonomy" id="136370"/>
    <lineage>
        <taxon>Eukaryota</taxon>
        <taxon>Fungi</taxon>
        <taxon>Dikarya</taxon>
        <taxon>Ascomycota</taxon>
        <taxon>Pezizomycotina</taxon>
        <taxon>Lecanoromycetes</taxon>
        <taxon>OSLEUM clade</taxon>
        <taxon>Umbilicariomycetidae</taxon>
        <taxon>Umbilicariales</taxon>
        <taxon>Umbilicariaceae</taxon>
        <taxon>Lasallia</taxon>
    </lineage>
</organism>
<name>A0A1W5CY31_9LECA</name>
<dbReference type="AlphaFoldDB" id="A0A1W5CY31"/>
<feature type="transmembrane region" description="Helical" evidence="2">
    <location>
        <begin position="265"/>
        <end position="284"/>
    </location>
</feature>
<evidence type="ECO:0000256" key="1">
    <source>
        <dbReference type="SAM" id="MobiDB-lite"/>
    </source>
</evidence>
<keyword evidence="3" id="KW-0732">Signal</keyword>
<feature type="signal peptide" evidence="3">
    <location>
        <begin position="1"/>
        <end position="28"/>
    </location>
</feature>
<sequence>MLPAALRFPLLVLFSLTLSSIFYTLSSAFTAGDLSSVSRSLNEWWEVAGLVAWKTTELAIGWWGEYDGIDLASLTLLSHFPPLYLLTTFYAIRPTTILASLAIDTLTTYIPFRLLRPIHPTHAPIPFRPPRPIHPPPPPSPPPRSISNRPIIHDSSVLLWTTLLAAAIHAVLLYLSLITWLPLHLVLHFDGLRDISAAHGAALPYLLAASLPLGYAAREFLFTPATGARRDLAELKATAFNPETASLAETLWYNFWGFSKRTRTLVVRTATLVAVVGVHTWVQVFVTVEGTEAYGAAGWAAVWAAAAGLTGGAYWWVANVEGVAN</sequence>
<evidence type="ECO:0000256" key="3">
    <source>
        <dbReference type="SAM" id="SignalP"/>
    </source>
</evidence>
<dbReference type="Proteomes" id="UP000192927">
    <property type="component" value="Unassembled WGS sequence"/>
</dbReference>
<accession>A0A1W5CY31</accession>
<evidence type="ECO:0000256" key="2">
    <source>
        <dbReference type="SAM" id="Phobius"/>
    </source>
</evidence>